<keyword evidence="2 5" id="KW-0812">Transmembrane</keyword>
<dbReference type="KEGG" id="cpc:Cpar_0511"/>
<dbReference type="OrthoDB" id="9809773at2"/>
<dbReference type="PANTHER" id="PTHR43847:SF1">
    <property type="entry name" value="BLL3993 PROTEIN"/>
    <property type="match status" value="1"/>
</dbReference>
<comment type="subcellular location">
    <subcellularLocation>
        <location evidence="1">Endomembrane system</location>
        <topology evidence="1">Multi-pass membrane protein</topology>
    </subcellularLocation>
</comment>
<evidence type="ECO:0000313" key="7">
    <source>
        <dbReference type="Proteomes" id="UP000008811"/>
    </source>
</evidence>
<evidence type="ECO:0000256" key="2">
    <source>
        <dbReference type="ARBA" id="ARBA00022692"/>
    </source>
</evidence>
<organism evidence="6 7">
    <name type="scientific">Chlorobaculum parvum (strain DSM 263 / NCIMB 8327)</name>
    <name type="common">Chlorobium vibrioforme subsp. thiosulfatophilum</name>
    <dbReference type="NCBI Taxonomy" id="517417"/>
    <lineage>
        <taxon>Bacteria</taxon>
        <taxon>Pseudomonadati</taxon>
        <taxon>Chlorobiota</taxon>
        <taxon>Chlorobiia</taxon>
        <taxon>Chlorobiales</taxon>
        <taxon>Chlorobiaceae</taxon>
        <taxon>Chlorobaculum</taxon>
    </lineage>
</organism>
<dbReference type="Proteomes" id="UP000008811">
    <property type="component" value="Chromosome"/>
</dbReference>
<dbReference type="PANTHER" id="PTHR43847">
    <property type="entry name" value="BLL3993 PROTEIN"/>
    <property type="match status" value="1"/>
</dbReference>
<evidence type="ECO:0000313" key="6">
    <source>
        <dbReference type="EMBL" id="ACF10933.1"/>
    </source>
</evidence>
<dbReference type="AlphaFoldDB" id="B3QLP3"/>
<protein>
    <recommendedName>
        <fullName evidence="8">Isoprenylcysteine carboxylmethyltransferase family protein</fullName>
    </recommendedName>
</protein>
<evidence type="ECO:0000256" key="5">
    <source>
        <dbReference type="SAM" id="Phobius"/>
    </source>
</evidence>
<evidence type="ECO:0000256" key="1">
    <source>
        <dbReference type="ARBA" id="ARBA00004127"/>
    </source>
</evidence>
<dbReference type="RefSeq" id="WP_012501766.1">
    <property type="nucleotide sequence ID" value="NC_011027.1"/>
</dbReference>
<evidence type="ECO:0000256" key="4">
    <source>
        <dbReference type="ARBA" id="ARBA00023136"/>
    </source>
</evidence>
<dbReference type="Pfam" id="PF04191">
    <property type="entry name" value="PEMT"/>
    <property type="match status" value="1"/>
</dbReference>
<dbReference type="HOGENOM" id="CLU_065200_5_0_10"/>
<feature type="transmembrane region" description="Helical" evidence="5">
    <location>
        <begin position="7"/>
        <end position="24"/>
    </location>
</feature>
<dbReference type="InterPro" id="IPR052527">
    <property type="entry name" value="Metal_cation-efflux_comp"/>
</dbReference>
<gene>
    <name evidence="6" type="ordered locus">Cpar_0511</name>
</gene>
<dbReference type="EMBL" id="CP001099">
    <property type="protein sequence ID" value="ACF10933.1"/>
    <property type="molecule type" value="Genomic_DNA"/>
</dbReference>
<evidence type="ECO:0000256" key="3">
    <source>
        <dbReference type="ARBA" id="ARBA00022989"/>
    </source>
</evidence>
<feature type="transmembrane region" description="Helical" evidence="5">
    <location>
        <begin position="99"/>
        <end position="125"/>
    </location>
</feature>
<dbReference type="InterPro" id="IPR007318">
    <property type="entry name" value="Phopholipid_MeTrfase"/>
</dbReference>
<keyword evidence="7" id="KW-1185">Reference proteome</keyword>
<reference evidence="6" key="1">
    <citation type="submission" date="2008-06" db="EMBL/GenBank/DDBJ databases">
        <title>Complete sequence of Chlorobaculum parvum NCIB 8327.</title>
        <authorList>
            <consortium name="US DOE Joint Genome Institute"/>
            <person name="Lucas S."/>
            <person name="Copeland A."/>
            <person name="Lapidus A."/>
            <person name="Glavina del Rio T."/>
            <person name="Dalin E."/>
            <person name="Tice H."/>
            <person name="Bruce D."/>
            <person name="Goodwin L."/>
            <person name="Pitluck S."/>
            <person name="Schmutz J."/>
            <person name="Larimer F."/>
            <person name="Land M."/>
            <person name="Hauser L."/>
            <person name="Kyrpides N."/>
            <person name="Mikhailova N."/>
            <person name="Zhao F."/>
            <person name="Li T."/>
            <person name="Liu Z."/>
            <person name="Overmann J."/>
            <person name="Bryant D.A."/>
            <person name="Richardson P."/>
        </authorList>
    </citation>
    <scope>NUCLEOTIDE SEQUENCE [LARGE SCALE GENOMIC DNA]</scope>
    <source>
        <strain evidence="6">NCIB 8327</strain>
    </source>
</reference>
<dbReference type="eggNOG" id="COG2020">
    <property type="taxonomic scope" value="Bacteria"/>
</dbReference>
<feature type="transmembrane region" description="Helical" evidence="5">
    <location>
        <begin position="44"/>
        <end position="65"/>
    </location>
</feature>
<sequence>MNAGARGEFLVAIQMVLVVLYILTPNWPDLQGNELFGQLTLLRWGALFVGMVIAAALGVGGSLTLREYITPLPYPVDHSKLVDTGVYGLVRHPLYSSQLFAAAGWAVFSLSLSHLFVTIVAALFFNYKASKEEVWLTERHPEYREYAARVGKFFPGIGRAKD</sequence>
<name>B3QLP3_CHLP8</name>
<proteinExistence type="predicted"/>
<keyword evidence="3 5" id="KW-1133">Transmembrane helix</keyword>
<keyword evidence="4 5" id="KW-0472">Membrane</keyword>
<dbReference type="STRING" id="517417.Cpar_0511"/>
<dbReference type="Gene3D" id="1.20.120.1630">
    <property type="match status" value="1"/>
</dbReference>
<dbReference type="GO" id="GO:0012505">
    <property type="term" value="C:endomembrane system"/>
    <property type="evidence" value="ECO:0007669"/>
    <property type="project" value="UniProtKB-SubCell"/>
</dbReference>
<accession>B3QLP3</accession>
<evidence type="ECO:0008006" key="8">
    <source>
        <dbReference type="Google" id="ProtNLM"/>
    </source>
</evidence>